<dbReference type="AlphaFoldDB" id="A0A086XWY4"/>
<keyword evidence="2" id="KW-0732">Signal</keyword>
<keyword evidence="4" id="KW-1185">Reference proteome</keyword>
<evidence type="ECO:0000313" key="4">
    <source>
        <dbReference type="Proteomes" id="UP000028824"/>
    </source>
</evidence>
<dbReference type="Gene3D" id="3.10.450.160">
    <property type="entry name" value="inner membrane protein cigr"/>
    <property type="match status" value="1"/>
</dbReference>
<dbReference type="eggNOG" id="ENOG502ZE82">
    <property type="taxonomic scope" value="Bacteria"/>
</dbReference>
<gene>
    <name evidence="3" type="ORF">CG50_02055</name>
</gene>
<feature type="region of interest" description="Disordered" evidence="1">
    <location>
        <begin position="26"/>
        <end position="96"/>
    </location>
</feature>
<protein>
    <recommendedName>
        <fullName evidence="5">Excinuclease ABC subunit A</fullName>
    </recommendedName>
</protein>
<sequence length="128" mass="13555">MRKMANGAMIAALATGLALGLGSTASAETPATACPGGQPCAAQPSPTHRNAQNAAPQQKLRKPQNHAPHVGESARRAPMLQQARDSRLPPPPKGQHYRIMDDRVVRVDDQTARIVAIIGLTRDLLGAR</sequence>
<feature type="compositionally biased region" description="Polar residues" evidence="1">
    <location>
        <begin position="44"/>
        <end position="56"/>
    </location>
</feature>
<dbReference type="RefSeq" id="WP_036637458.1">
    <property type="nucleotide sequence ID" value="NZ_JFZB01000014.1"/>
</dbReference>
<dbReference type="EMBL" id="JFZB01000014">
    <property type="protein sequence ID" value="KFI26534.1"/>
    <property type="molecule type" value="Genomic_DNA"/>
</dbReference>
<evidence type="ECO:0000313" key="3">
    <source>
        <dbReference type="EMBL" id="KFI26534.1"/>
    </source>
</evidence>
<accession>A0A086XWY4</accession>
<reference evidence="3 4" key="1">
    <citation type="submission" date="2014-03" db="EMBL/GenBank/DDBJ databases">
        <title>Genome of Paenirhodobacter enshiensis DW2-9.</title>
        <authorList>
            <person name="Wang D."/>
            <person name="Wang G."/>
        </authorList>
    </citation>
    <scope>NUCLEOTIDE SEQUENCE [LARGE SCALE GENOMIC DNA]</scope>
    <source>
        <strain evidence="3 4">DW2-9</strain>
    </source>
</reference>
<feature type="chain" id="PRO_5001817198" description="Excinuclease ABC subunit A" evidence="2">
    <location>
        <begin position="28"/>
        <end position="128"/>
    </location>
</feature>
<feature type="signal peptide" evidence="2">
    <location>
        <begin position="1"/>
        <end position="27"/>
    </location>
</feature>
<proteinExistence type="predicted"/>
<evidence type="ECO:0000256" key="1">
    <source>
        <dbReference type="SAM" id="MobiDB-lite"/>
    </source>
</evidence>
<organism evidence="3 4">
    <name type="scientific">Paenirhodobacter enshiensis</name>
    <dbReference type="NCBI Taxonomy" id="1105367"/>
    <lineage>
        <taxon>Bacteria</taxon>
        <taxon>Pseudomonadati</taxon>
        <taxon>Pseudomonadota</taxon>
        <taxon>Alphaproteobacteria</taxon>
        <taxon>Rhodobacterales</taxon>
        <taxon>Rhodobacter group</taxon>
        <taxon>Paenirhodobacter</taxon>
    </lineage>
</organism>
<comment type="caution">
    <text evidence="3">The sequence shown here is derived from an EMBL/GenBank/DDBJ whole genome shotgun (WGS) entry which is preliminary data.</text>
</comment>
<dbReference type="Proteomes" id="UP000028824">
    <property type="component" value="Unassembled WGS sequence"/>
</dbReference>
<name>A0A086XWY4_9RHOB</name>
<evidence type="ECO:0008006" key="5">
    <source>
        <dbReference type="Google" id="ProtNLM"/>
    </source>
</evidence>
<evidence type="ECO:0000256" key="2">
    <source>
        <dbReference type="SAM" id="SignalP"/>
    </source>
</evidence>